<organism evidence="1 2">
    <name type="scientific">Ottowia testudinis</name>
    <dbReference type="NCBI Taxonomy" id="2816950"/>
    <lineage>
        <taxon>Bacteria</taxon>
        <taxon>Pseudomonadati</taxon>
        <taxon>Pseudomonadota</taxon>
        <taxon>Betaproteobacteria</taxon>
        <taxon>Burkholderiales</taxon>
        <taxon>Comamonadaceae</taxon>
        <taxon>Ottowia</taxon>
    </lineage>
</organism>
<evidence type="ECO:0000313" key="2">
    <source>
        <dbReference type="Proteomes" id="UP000663903"/>
    </source>
</evidence>
<protein>
    <submittedName>
        <fullName evidence="1">Uncharacterized protein</fullName>
    </submittedName>
</protein>
<evidence type="ECO:0000313" key="1">
    <source>
        <dbReference type="EMBL" id="QTD45946.1"/>
    </source>
</evidence>
<proteinExistence type="predicted"/>
<keyword evidence="2" id="KW-1185">Reference proteome</keyword>
<name>A0A975H447_9BURK</name>
<reference evidence="1" key="1">
    <citation type="submission" date="2021-03" db="EMBL/GenBank/DDBJ databases">
        <title>Ottowia sp. 27C isolated from the cloaca of a Giant Asian pond turtle (Heosemys grandis).</title>
        <authorList>
            <person name="Spergser J."/>
            <person name="Busse H.-J."/>
        </authorList>
    </citation>
    <scope>NUCLEOTIDE SEQUENCE</scope>
    <source>
        <strain evidence="1">27C</strain>
    </source>
</reference>
<dbReference type="RefSeq" id="WP_208009782.1">
    <property type="nucleotide sequence ID" value="NZ_CP071796.1"/>
</dbReference>
<dbReference type="KEGG" id="otd:J1M35_03240"/>
<gene>
    <name evidence="1" type="ORF">J1M35_03240</name>
</gene>
<sequence length="75" mass="8103">MSKLVCTVFDTDTAALNPLDGNEIVQIGTARRASSAASCFGTGRSSNWPIGVAPVHSLRGHQGLYFRSVHHRYSE</sequence>
<accession>A0A975H447</accession>
<dbReference type="EMBL" id="CP071796">
    <property type="protein sequence ID" value="QTD45946.1"/>
    <property type="molecule type" value="Genomic_DNA"/>
</dbReference>
<dbReference type="Proteomes" id="UP000663903">
    <property type="component" value="Chromosome"/>
</dbReference>
<dbReference type="AlphaFoldDB" id="A0A975H447"/>